<dbReference type="KEGG" id="fcy:FRACYDRAFT_236328"/>
<dbReference type="InterPro" id="IPR053720">
    <property type="entry name" value="Psm_Assembly_Chaperone"/>
</dbReference>
<keyword evidence="3" id="KW-1185">Reference proteome</keyword>
<evidence type="ECO:0000313" key="3">
    <source>
        <dbReference type="Proteomes" id="UP000095751"/>
    </source>
</evidence>
<name>A0A1E7FQ77_9STRA</name>
<dbReference type="AlphaFoldDB" id="A0A1E7FQ77"/>
<gene>
    <name evidence="2" type="ORF">FRACYDRAFT_236328</name>
</gene>
<dbReference type="OrthoDB" id="46492at2759"/>
<organism evidence="2 3">
    <name type="scientific">Fragilariopsis cylindrus CCMP1102</name>
    <dbReference type="NCBI Taxonomy" id="635003"/>
    <lineage>
        <taxon>Eukaryota</taxon>
        <taxon>Sar</taxon>
        <taxon>Stramenopiles</taxon>
        <taxon>Ochrophyta</taxon>
        <taxon>Bacillariophyta</taxon>
        <taxon>Bacillariophyceae</taxon>
        <taxon>Bacillariophycidae</taxon>
        <taxon>Bacillariales</taxon>
        <taxon>Bacillariaceae</taxon>
        <taxon>Fragilariopsis</taxon>
    </lineage>
</organism>
<feature type="region of interest" description="Disordered" evidence="1">
    <location>
        <begin position="226"/>
        <end position="252"/>
    </location>
</feature>
<dbReference type="Proteomes" id="UP000095751">
    <property type="component" value="Unassembled WGS sequence"/>
</dbReference>
<feature type="region of interest" description="Disordered" evidence="1">
    <location>
        <begin position="41"/>
        <end position="74"/>
    </location>
</feature>
<feature type="compositionally biased region" description="Low complexity" evidence="1">
    <location>
        <begin position="226"/>
        <end position="246"/>
    </location>
</feature>
<evidence type="ECO:0000313" key="2">
    <source>
        <dbReference type="EMBL" id="OEU20255.1"/>
    </source>
</evidence>
<feature type="compositionally biased region" description="Low complexity" evidence="1">
    <location>
        <begin position="44"/>
        <end position="58"/>
    </location>
</feature>
<evidence type="ECO:0000256" key="1">
    <source>
        <dbReference type="SAM" id="MobiDB-lite"/>
    </source>
</evidence>
<dbReference type="InParanoid" id="A0A1E7FQ77"/>
<proteinExistence type="predicted"/>
<accession>A0A1E7FQ77</accession>
<reference evidence="2 3" key="1">
    <citation type="submission" date="2016-09" db="EMBL/GenBank/DDBJ databases">
        <title>Extensive genetic diversity and differential bi-allelic expression allows diatom success in the polar Southern Ocean.</title>
        <authorList>
            <consortium name="DOE Joint Genome Institute"/>
            <person name="Mock T."/>
            <person name="Otillar R.P."/>
            <person name="Strauss J."/>
            <person name="Dupont C."/>
            <person name="Frickenhaus S."/>
            <person name="Maumus F."/>
            <person name="Mcmullan M."/>
            <person name="Sanges R."/>
            <person name="Schmutz J."/>
            <person name="Toseland A."/>
            <person name="Valas R."/>
            <person name="Veluchamy A."/>
            <person name="Ward B.J."/>
            <person name="Allen A."/>
            <person name="Barry K."/>
            <person name="Falciatore A."/>
            <person name="Ferrante M."/>
            <person name="Fortunato A.E."/>
            <person name="Gloeckner G."/>
            <person name="Gruber A."/>
            <person name="Hipkin R."/>
            <person name="Janech M."/>
            <person name="Kroth P."/>
            <person name="Leese F."/>
            <person name="Lindquist E."/>
            <person name="Lyon B.R."/>
            <person name="Martin J."/>
            <person name="Mayer C."/>
            <person name="Parker M."/>
            <person name="Quesneville H."/>
            <person name="Raymond J."/>
            <person name="Uhlig C."/>
            <person name="Valentin K.U."/>
            <person name="Worden A.Z."/>
            <person name="Armbrust E.V."/>
            <person name="Bowler C."/>
            <person name="Green B."/>
            <person name="Moulton V."/>
            <person name="Van Oosterhout C."/>
            <person name="Grigoriev I."/>
        </authorList>
    </citation>
    <scope>NUCLEOTIDE SEQUENCE [LARGE SCALE GENOMIC DNA]</scope>
    <source>
        <strain evidence="2 3">CCMP1102</strain>
    </source>
</reference>
<sequence>MSEESTPVPIAAAAAVAGSSSSSSSAVADSKTMPNISELLRSMTTKTTIETPTTTTTTLSGEDNNDTTTTTTTTTTITDPILTIAPQQKSPPLHRHVPSSLSLPKTISRSYLIYKIPTHMFCQIYNDRIVLGITQLSKSKGHIGSWVLCQSSKSEINPKNIDYELSTLLGNNNISTTSNNTAFDEKEIYSRRITERLLEKAIVVPRGIDKLTVLLGISLLPINSNSINSNPNPNNSKTKSTSTSTSEENDDFTSTFTSMERFKIIVEVLVELIEETASL</sequence>
<evidence type="ECO:0008006" key="4">
    <source>
        <dbReference type="Google" id="ProtNLM"/>
    </source>
</evidence>
<dbReference type="Gene3D" id="3.30.230.90">
    <property type="match status" value="1"/>
</dbReference>
<dbReference type="EMBL" id="KV784355">
    <property type="protein sequence ID" value="OEU20255.1"/>
    <property type="molecule type" value="Genomic_DNA"/>
</dbReference>
<protein>
    <recommendedName>
        <fullName evidence="4">Proteasome assembly chaperone 3</fullName>
    </recommendedName>
</protein>